<reference evidence="4 5" key="1">
    <citation type="submission" date="2015-08" db="EMBL/GenBank/DDBJ databases">
        <title>Next Generation Sequencing and Analysis of the Genome of Puccinia sorghi L Schw, the Causal Agent of Maize Common Rust.</title>
        <authorList>
            <person name="Rochi L."/>
            <person name="Burguener G."/>
            <person name="Darino M."/>
            <person name="Turjanski A."/>
            <person name="Kreff E."/>
            <person name="Dieguez M.J."/>
            <person name="Sacco F."/>
        </authorList>
    </citation>
    <scope>NUCLEOTIDE SEQUENCE [LARGE SCALE GENOMIC DNA]</scope>
    <source>
        <strain evidence="4 5">RO10H11247</strain>
    </source>
</reference>
<dbReference type="SMART" id="SM01380">
    <property type="entry name" value="Ribosomal_L31e"/>
    <property type="match status" value="1"/>
</dbReference>
<accession>A0A0L6V6M3</accession>
<organism evidence="4 5">
    <name type="scientific">Puccinia sorghi</name>
    <dbReference type="NCBI Taxonomy" id="27349"/>
    <lineage>
        <taxon>Eukaryota</taxon>
        <taxon>Fungi</taxon>
        <taxon>Dikarya</taxon>
        <taxon>Basidiomycota</taxon>
        <taxon>Pucciniomycotina</taxon>
        <taxon>Pucciniomycetes</taxon>
        <taxon>Pucciniales</taxon>
        <taxon>Pucciniaceae</taxon>
        <taxon>Puccinia</taxon>
    </lineage>
</organism>
<dbReference type="EMBL" id="LAVV01007295">
    <property type="protein sequence ID" value="KNZ56403.1"/>
    <property type="molecule type" value="Genomic_DNA"/>
</dbReference>
<protein>
    <submittedName>
        <fullName evidence="4">Large subunit ribosomal protein L31e</fullName>
    </submittedName>
</protein>
<dbReference type="Pfam" id="PF01198">
    <property type="entry name" value="Ribosomal_L31e"/>
    <property type="match status" value="1"/>
</dbReference>
<dbReference type="InterPro" id="IPR000054">
    <property type="entry name" value="Ribosomal_eL31"/>
</dbReference>
<dbReference type="GO" id="GO:0003735">
    <property type="term" value="F:structural constituent of ribosome"/>
    <property type="evidence" value="ECO:0007669"/>
    <property type="project" value="InterPro"/>
</dbReference>
<proteinExistence type="inferred from homology"/>
<dbReference type="InterPro" id="IPR023621">
    <property type="entry name" value="Ribosomal_eL31_dom_sf"/>
</dbReference>
<dbReference type="PANTHER" id="PTHR10956:SF0">
    <property type="entry name" value="60S RIBOSOMAL PROTEIN L31"/>
    <property type="match status" value="1"/>
</dbReference>
<dbReference type="Gene3D" id="3.10.440.10">
    <property type="match status" value="1"/>
</dbReference>
<keyword evidence="2 4" id="KW-0689">Ribosomal protein</keyword>
<dbReference type="GO" id="GO:0022625">
    <property type="term" value="C:cytosolic large ribosomal subunit"/>
    <property type="evidence" value="ECO:0007669"/>
    <property type="project" value="TreeGrafter"/>
</dbReference>
<evidence type="ECO:0000256" key="1">
    <source>
        <dbReference type="ARBA" id="ARBA00010808"/>
    </source>
</evidence>
<dbReference type="OrthoDB" id="9739313at2759"/>
<comment type="similarity">
    <text evidence="1">Belongs to the eukaryotic ribosomal protein eL31 family.</text>
</comment>
<dbReference type="SUPFAM" id="SSF54575">
    <property type="entry name" value="Ribosomal protein L31e"/>
    <property type="match status" value="1"/>
</dbReference>
<dbReference type="FunFam" id="3.10.440.10:FF:000001">
    <property type="entry name" value="60S ribosomal protein L31"/>
    <property type="match status" value="1"/>
</dbReference>
<dbReference type="Proteomes" id="UP000037035">
    <property type="component" value="Unassembled WGS sequence"/>
</dbReference>
<dbReference type="AlphaFoldDB" id="A0A0L6V6M3"/>
<sequence length="194" mass="21996">MAPREKKERKARSALSDVVTREYTIHLHKHVFGHGFKKRAPKAVKAVTEFARKAMGTQDVRIDPGLNAAIWNHGIRNVPRRIRVRLARQRNDDEDSKEKLYTLASFVEVADFKFHSSRRSLSTLITELLSGVKISSCQESETLAPNVPPPQVLLIVRVLQGVLMGLALFTWWFEEMWAEVSSSHGHSTTAKPED</sequence>
<dbReference type="GO" id="GO:0002181">
    <property type="term" value="P:cytoplasmic translation"/>
    <property type="evidence" value="ECO:0007669"/>
    <property type="project" value="TreeGrafter"/>
</dbReference>
<evidence type="ECO:0000256" key="3">
    <source>
        <dbReference type="ARBA" id="ARBA00023274"/>
    </source>
</evidence>
<keyword evidence="3" id="KW-0687">Ribonucleoprotein</keyword>
<dbReference type="VEuPathDB" id="FungiDB:VP01_2412g8"/>
<keyword evidence="5" id="KW-1185">Reference proteome</keyword>
<evidence type="ECO:0000313" key="4">
    <source>
        <dbReference type="EMBL" id="KNZ56403.1"/>
    </source>
</evidence>
<dbReference type="CDD" id="cd00463">
    <property type="entry name" value="Ribosomal_L31e"/>
    <property type="match status" value="1"/>
</dbReference>
<gene>
    <name evidence="4" type="ORF">VP01_2412g8</name>
</gene>
<comment type="caution">
    <text evidence="4">The sequence shown here is derived from an EMBL/GenBank/DDBJ whole genome shotgun (WGS) entry which is preliminary data.</text>
</comment>
<evidence type="ECO:0000256" key="2">
    <source>
        <dbReference type="ARBA" id="ARBA00022980"/>
    </source>
</evidence>
<dbReference type="STRING" id="27349.A0A0L6V6M3"/>
<name>A0A0L6V6M3_9BASI</name>
<evidence type="ECO:0000313" key="5">
    <source>
        <dbReference type="Proteomes" id="UP000037035"/>
    </source>
</evidence>
<dbReference type="PANTHER" id="PTHR10956">
    <property type="entry name" value="60S RIBOSOMAL PROTEIN L31"/>
    <property type="match status" value="1"/>
</dbReference>